<dbReference type="EMBL" id="QQZK01000062">
    <property type="protein sequence ID" value="KAF5099201.1"/>
    <property type="molecule type" value="Genomic_DNA"/>
</dbReference>
<evidence type="ECO:0000259" key="2">
    <source>
        <dbReference type="Pfam" id="PF08550"/>
    </source>
</evidence>
<dbReference type="AlphaFoldDB" id="A0A9P5G642"/>
<feature type="compositionally biased region" description="Acidic residues" evidence="1">
    <location>
        <begin position="447"/>
        <end position="457"/>
    </location>
</feature>
<feature type="compositionally biased region" description="Low complexity" evidence="1">
    <location>
        <begin position="309"/>
        <end position="326"/>
    </location>
</feature>
<feature type="region of interest" description="Disordered" evidence="1">
    <location>
        <begin position="387"/>
        <end position="421"/>
    </location>
</feature>
<dbReference type="Proteomes" id="UP000750522">
    <property type="component" value="Unassembled WGS sequence"/>
</dbReference>
<dbReference type="PANTHER" id="PTHR28051">
    <property type="entry name" value="PROTEIN MTL1-RELATED"/>
    <property type="match status" value="1"/>
</dbReference>
<evidence type="ECO:0000313" key="4">
    <source>
        <dbReference type="Proteomes" id="UP000750522"/>
    </source>
</evidence>
<feature type="compositionally biased region" description="Low complexity" evidence="1">
    <location>
        <begin position="79"/>
        <end position="96"/>
    </location>
</feature>
<feature type="region of interest" description="Disordered" evidence="1">
    <location>
        <begin position="571"/>
        <end position="590"/>
    </location>
</feature>
<sequence>MSAPIPSSDSQPKRNYDLNQISQAVDALDDDSFQRSSFALKRTRSLGLLDQFQVKPSTDLIGKVSDYPHLAQQNSNTTALPQSAALPTQQPQQPQQGETMFQYTNSPQETSAEDYISVPHLNHKSPISSSSSTASSVHHSPSLSPSSSISGTPDLTGVHDDSDLHYEPSRHVDYLSHDWKESDISACWRNIVSKRKDVTNSARLENASWRTWTKAKYNLRTVSPESVNWLKDCDITWLYGPLYNQPANVYNNDPGAQDDSAVSKTPAAPVPGHKPILKKRTVSDKIFARQAGHSNTIKSPETSPEVLEQQQPQPQQKQAQSKPLLAKSASAKNIPLALPQNNTSVAYDGGVSTYLRHHNYRHRPRHGQSDEKISRQINLQYRHMPGHLLNQSPKQSQTGLISSFSLNNSRNPSSVTVSAPQPPVERHIHFNDRVEQCIAIENYSDTSDSDMSDDSEDESAHRWGRHDQTDSDSDSDSDEENENEPGLFLMLRSSSSISLHQPEGLSKLKSTRSSNHSIALLPATTLKCPYDDLEDEQRRAEEANSVAYAMSHNTQTRKHIFSGYDYNSVYQSPAQSPTHSPSSSISSTNQSSTFSVNAIADPSSILADVPTSVEMPSHLCAQLPVDNDAAVLPPVSSSESPIVATETLAPVASLPETSGLSVEGSINQIDKSAGVSLRNELEDDNTSPGVSNKLNHAAHSAKDFARNLWPSGWKKSQDSS</sequence>
<feature type="compositionally biased region" description="Acidic residues" evidence="1">
    <location>
        <begin position="470"/>
        <end position="483"/>
    </location>
</feature>
<dbReference type="GO" id="GO:0042149">
    <property type="term" value="P:cellular response to glucose starvation"/>
    <property type="evidence" value="ECO:0007669"/>
    <property type="project" value="TreeGrafter"/>
</dbReference>
<reference evidence="3" key="2">
    <citation type="submission" date="2020-01" db="EMBL/GenBank/DDBJ databases">
        <authorList>
            <person name="Perkins V."/>
            <person name="Lessard M.-H."/>
            <person name="Dugat-Bony E."/>
            <person name="Frenette M."/>
            <person name="Labrie S."/>
        </authorList>
    </citation>
    <scope>NUCLEOTIDE SEQUENCE</scope>
    <source>
        <strain evidence="3">LMA-70</strain>
    </source>
</reference>
<evidence type="ECO:0000256" key="1">
    <source>
        <dbReference type="SAM" id="MobiDB-lite"/>
    </source>
</evidence>
<feature type="region of interest" description="Disordered" evidence="1">
    <location>
        <begin position="74"/>
        <end position="98"/>
    </location>
</feature>
<name>A0A9P5G642_GEOCN</name>
<accession>A0A9P5G642</accession>
<reference evidence="3" key="1">
    <citation type="journal article" date="2020" name="Front. Microbiol.">
        <title>Phenotypic and Genetic Characterization of the Cheese Ripening Yeast Geotrichum candidum.</title>
        <authorList>
            <person name="Perkins V."/>
            <person name="Vignola S."/>
            <person name="Lessard M.H."/>
            <person name="Plante P.L."/>
            <person name="Corbeil J."/>
            <person name="Dugat-Bony E."/>
            <person name="Frenette M."/>
            <person name="Labrie S."/>
        </authorList>
    </citation>
    <scope>NUCLEOTIDE SEQUENCE</scope>
    <source>
        <strain evidence="3">LMA-70</strain>
    </source>
</reference>
<evidence type="ECO:0000313" key="3">
    <source>
        <dbReference type="EMBL" id="KAF5099201.1"/>
    </source>
</evidence>
<comment type="caution">
    <text evidence="3">The sequence shown here is derived from an EMBL/GenBank/DDBJ whole genome shotgun (WGS) entry which is preliminary data.</text>
</comment>
<feature type="compositionally biased region" description="Low complexity" evidence="1">
    <location>
        <begin position="125"/>
        <end position="150"/>
    </location>
</feature>
<dbReference type="InterPro" id="IPR052292">
    <property type="entry name" value="Glucose_repression_reg"/>
</dbReference>
<feature type="region of interest" description="Disordered" evidence="1">
    <location>
        <begin position="250"/>
        <end position="326"/>
    </location>
</feature>
<feature type="region of interest" description="Disordered" evidence="1">
    <location>
        <begin position="443"/>
        <end position="483"/>
    </location>
</feature>
<dbReference type="InterPro" id="IPR013860">
    <property type="entry name" value="AreA_GATA"/>
</dbReference>
<organism evidence="3 4">
    <name type="scientific">Geotrichum candidum</name>
    <name type="common">Oospora lactis</name>
    <name type="synonym">Dipodascus geotrichum</name>
    <dbReference type="NCBI Taxonomy" id="1173061"/>
    <lineage>
        <taxon>Eukaryota</taxon>
        <taxon>Fungi</taxon>
        <taxon>Dikarya</taxon>
        <taxon>Ascomycota</taxon>
        <taxon>Saccharomycotina</taxon>
        <taxon>Dipodascomycetes</taxon>
        <taxon>Dipodascales</taxon>
        <taxon>Dipodascaceae</taxon>
        <taxon>Geotrichum</taxon>
    </lineage>
</organism>
<gene>
    <name evidence="3" type="ORF">DV451_003071</name>
</gene>
<feature type="region of interest" description="Disordered" evidence="1">
    <location>
        <begin position="677"/>
        <end position="697"/>
    </location>
</feature>
<feature type="compositionally biased region" description="Polar residues" evidence="1">
    <location>
        <begin position="389"/>
        <end position="419"/>
    </location>
</feature>
<dbReference type="PANTHER" id="PTHR28051:SF1">
    <property type="entry name" value="PROTEIN MTL1-RELATED"/>
    <property type="match status" value="1"/>
</dbReference>
<dbReference type="GO" id="GO:0007039">
    <property type="term" value="P:protein catabolic process in the vacuole"/>
    <property type="evidence" value="ECO:0007669"/>
    <property type="project" value="TreeGrafter"/>
</dbReference>
<dbReference type="Pfam" id="PF08550">
    <property type="entry name" value="GATA_AreA"/>
    <property type="match status" value="1"/>
</dbReference>
<feature type="compositionally biased region" description="Polar residues" evidence="1">
    <location>
        <begin position="292"/>
        <end position="302"/>
    </location>
</feature>
<feature type="compositionally biased region" description="Basic and acidic residues" evidence="1">
    <location>
        <begin position="458"/>
        <end position="469"/>
    </location>
</feature>
<feature type="region of interest" description="Disordered" evidence="1">
    <location>
        <begin position="121"/>
        <end position="163"/>
    </location>
</feature>
<dbReference type="GO" id="GO:0005773">
    <property type="term" value="C:vacuole"/>
    <property type="evidence" value="ECO:0007669"/>
    <property type="project" value="GOC"/>
</dbReference>
<proteinExistence type="predicted"/>
<protein>
    <recommendedName>
        <fullName evidence="2">Nitrogen regulatory protein areA GATA-like domain-containing protein</fullName>
    </recommendedName>
</protein>
<feature type="domain" description="Nitrogen regulatory protein areA GATA-like" evidence="2">
    <location>
        <begin position="188"/>
        <end position="214"/>
    </location>
</feature>